<evidence type="ECO:0000313" key="2">
    <source>
        <dbReference type="Proteomes" id="UP001347796"/>
    </source>
</evidence>
<protein>
    <submittedName>
        <fullName evidence="1">Uncharacterized protein</fullName>
    </submittedName>
</protein>
<dbReference type="AlphaFoldDB" id="A0AAN8G2X4"/>
<gene>
    <name evidence="1" type="ORF">SNE40_019954</name>
</gene>
<accession>A0AAN8G2X4</accession>
<sequence length="247" mass="28107">MTVLLVKFQITGIQNTDSFLRASVTLYVTCQIVVRLGYFVGLGKSVFTPVGSIVFLGMCIDSQKQAFLVPKEKLEKFAILRESILAKKSVSLKVLQRFMGKCISFMLAVPCTRLYISDICIALSENYRSVSFSIVITGTLKDEVIFGRFVDNWDGFLPWKLEKHKVVKLKTDSSNYKWARKFETNDINLEFGDYWPADVLDSHIIVKEARAIILSLKSVKNNYILDLRIDILCDCKSFIDEWNGQGS</sequence>
<organism evidence="1 2">
    <name type="scientific">Patella caerulea</name>
    <name type="common">Rayed Mediterranean limpet</name>
    <dbReference type="NCBI Taxonomy" id="87958"/>
    <lineage>
        <taxon>Eukaryota</taxon>
        <taxon>Metazoa</taxon>
        <taxon>Spiralia</taxon>
        <taxon>Lophotrochozoa</taxon>
        <taxon>Mollusca</taxon>
        <taxon>Gastropoda</taxon>
        <taxon>Patellogastropoda</taxon>
        <taxon>Patelloidea</taxon>
        <taxon>Patellidae</taxon>
        <taxon>Patella</taxon>
    </lineage>
</organism>
<dbReference type="Proteomes" id="UP001347796">
    <property type="component" value="Unassembled WGS sequence"/>
</dbReference>
<dbReference type="EMBL" id="JAZGQO010000015">
    <property type="protein sequence ID" value="KAK6168772.1"/>
    <property type="molecule type" value="Genomic_DNA"/>
</dbReference>
<comment type="caution">
    <text evidence="1">The sequence shown here is derived from an EMBL/GenBank/DDBJ whole genome shotgun (WGS) entry which is preliminary data.</text>
</comment>
<dbReference type="InterPro" id="IPR052055">
    <property type="entry name" value="Hepadnavirus_pol/RT"/>
</dbReference>
<reference evidence="1 2" key="1">
    <citation type="submission" date="2024-01" db="EMBL/GenBank/DDBJ databases">
        <title>The genome of the rayed Mediterranean limpet Patella caerulea (Linnaeus, 1758).</title>
        <authorList>
            <person name="Anh-Thu Weber A."/>
            <person name="Halstead-Nussloch G."/>
        </authorList>
    </citation>
    <scope>NUCLEOTIDE SEQUENCE [LARGE SCALE GENOMIC DNA]</scope>
    <source>
        <strain evidence="1">AATW-2023a</strain>
        <tissue evidence="1">Whole specimen</tissue>
    </source>
</reference>
<proteinExistence type="predicted"/>
<dbReference type="PANTHER" id="PTHR33050:SF7">
    <property type="entry name" value="RIBONUCLEASE H"/>
    <property type="match status" value="1"/>
</dbReference>
<name>A0AAN8G2X4_PATCE</name>
<keyword evidence="2" id="KW-1185">Reference proteome</keyword>
<evidence type="ECO:0000313" key="1">
    <source>
        <dbReference type="EMBL" id="KAK6168772.1"/>
    </source>
</evidence>
<dbReference type="PANTHER" id="PTHR33050">
    <property type="entry name" value="REVERSE TRANSCRIPTASE DOMAIN-CONTAINING PROTEIN"/>
    <property type="match status" value="1"/>
</dbReference>